<dbReference type="InterPro" id="IPR011042">
    <property type="entry name" value="6-blade_b-propeller_TolB-like"/>
</dbReference>
<feature type="domain" description="Peptidase S9 prolyl oligopeptidase catalytic" evidence="2">
    <location>
        <begin position="414"/>
        <end position="626"/>
    </location>
</feature>
<comment type="caution">
    <text evidence="3">The sequence shown here is derived from an EMBL/GenBank/DDBJ whole genome shotgun (WGS) entry which is preliminary data.</text>
</comment>
<dbReference type="AlphaFoldDB" id="A0A5B0E0R6"/>
<dbReference type="PANTHER" id="PTHR42776">
    <property type="entry name" value="SERINE PEPTIDASE S9 FAMILY MEMBER"/>
    <property type="match status" value="1"/>
</dbReference>
<dbReference type="Gene3D" id="3.40.50.1820">
    <property type="entry name" value="alpha/beta hydrolase"/>
    <property type="match status" value="1"/>
</dbReference>
<evidence type="ECO:0000256" key="1">
    <source>
        <dbReference type="ARBA" id="ARBA00022801"/>
    </source>
</evidence>
<dbReference type="GO" id="GO:0004252">
    <property type="term" value="F:serine-type endopeptidase activity"/>
    <property type="evidence" value="ECO:0007669"/>
    <property type="project" value="TreeGrafter"/>
</dbReference>
<keyword evidence="1" id="KW-0378">Hydrolase</keyword>
<dbReference type="GO" id="GO:0006508">
    <property type="term" value="P:proteolysis"/>
    <property type="evidence" value="ECO:0007669"/>
    <property type="project" value="InterPro"/>
</dbReference>
<dbReference type="PANTHER" id="PTHR42776:SF27">
    <property type="entry name" value="DIPEPTIDYL PEPTIDASE FAMILY MEMBER 6"/>
    <property type="match status" value="1"/>
</dbReference>
<dbReference type="SUPFAM" id="SSF53474">
    <property type="entry name" value="alpha/beta-Hydrolases"/>
    <property type="match status" value="1"/>
</dbReference>
<protein>
    <submittedName>
        <fullName evidence="3">S9 family peptidase</fullName>
    </submittedName>
</protein>
<name>A0A5B0E0R6_9HYPH</name>
<dbReference type="EMBL" id="VTWH01000001">
    <property type="protein sequence ID" value="KAA0972667.1"/>
    <property type="molecule type" value="Genomic_DNA"/>
</dbReference>
<dbReference type="Gene3D" id="2.120.10.30">
    <property type="entry name" value="TolB, C-terminal domain"/>
    <property type="match status" value="1"/>
</dbReference>
<evidence type="ECO:0000259" key="2">
    <source>
        <dbReference type="Pfam" id="PF00326"/>
    </source>
</evidence>
<proteinExistence type="predicted"/>
<accession>A0A5B0E0R6</accession>
<sequence>MSPSELISVETLFGAPHFSRAQIAPDGSSIAYLSPWRGRLNIFLRAVDGAQSGGDLRVTADEHRNIEGFCWAPDSKAILYVQDTGGDENWHLHRVSLDEELLQPVDLTPFPDVRVMDFNFSTQDPKVIYLQMNARDATLVDLHRLNIDTGELETIAENPGRYVHWLVIPGASPHALIVNSDNDYELSRYENGQFVSIATFDGDDNPLGPLPCVPTPDGKGLWVGSNRGTDRMRLARIDLASGAESEIDSHPVFDLDTPRPEADPRFPPSLVLNPVTGELLGARYLGEYQVIHPLSPDFAAVLAKLSTLSDAEPGQISCDKNGRYWVVEFTRDCDPGTTWLYDNVTGRAQIIGRRQPDLDEAMLASVRPVTITSRDGLKLPCHVTLPKDVRHRKLPTVLLVHGGPWYRDCACYDPEVQLLANRGYGVLQVNFRGSTGYGKGFMQAGKGEFAGRMHDDLMDAVDWAIAEGITDPKRVAIYGCSYGGYAALVGASFTPERFAAAISYSGMSDLRALVEGALPFIRKTLANTYLAYMGDPDIPEENARMLAKSPVSRLDRIKCPLMVVHGAQDVRVALSHAELVVKTLKARGNDVEFLLNEKEGHWFINQDSNYELYRAIEDFLARHLGAQASVDAATAGRKIPHQA</sequence>
<reference evidence="3 4" key="1">
    <citation type="submission" date="2019-08" db="EMBL/GenBank/DDBJ databases">
        <title>Aureimonas fodiniaquatilis sp. nov., isolated from a coal mine wastewater.</title>
        <authorList>
            <person name="Kim W."/>
        </authorList>
    </citation>
    <scope>NUCLEOTIDE SEQUENCE [LARGE SCALE GENOMIC DNA]</scope>
    <source>
        <strain evidence="3 4">CAU 1482</strain>
    </source>
</reference>
<dbReference type="RefSeq" id="WP_149297057.1">
    <property type="nucleotide sequence ID" value="NZ_VTWH01000001.1"/>
</dbReference>
<dbReference type="InterPro" id="IPR001375">
    <property type="entry name" value="Peptidase_S9_cat"/>
</dbReference>
<dbReference type="Proteomes" id="UP000324738">
    <property type="component" value="Unassembled WGS sequence"/>
</dbReference>
<organism evidence="3 4">
    <name type="scientific">Aureimonas fodinaquatilis</name>
    <dbReference type="NCBI Taxonomy" id="2565783"/>
    <lineage>
        <taxon>Bacteria</taxon>
        <taxon>Pseudomonadati</taxon>
        <taxon>Pseudomonadota</taxon>
        <taxon>Alphaproteobacteria</taxon>
        <taxon>Hyphomicrobiales</taxon>
        <taxon>Aurantimonadaceae</taxon>
        <taxon>Aureimonas</taxon>
    </lineage>
</organism>
<dbReference type="SUPFAM" id="SSF82171">
    <property type="entry name" value="DPP6 N-terminal domain-like"/>
    <property type="match status" value="1"/>
</dbReference>
<evidence type="ECO:0000313" key="4">
    <source>
        <dbReference type="Proteomes" id="UP000324738"/>
    </source>
</evidence>
<gene>
    <name evidence="3" type="ORF">FPY71_01810</name>
</gene>
<keyword evidence="4" id="KW-1185">Reference proteome</keyword>
<dbReference type="Pfam" id="PF00326">
    <property type="entry name" value="Peptidase_S9"/>
    <property type="match status" value="1"/>
</dbReference>
<evidence type="ECO:0000313" key="3">
    <source>
        <dbReference type="EMBL" id="KAA0972667.1"/>
    </source>
</evidence>
<dbReference type="InterPro" id="IPR029058">
    <property type="entry name" value="AB_hydrolase_fold"/>
</dbReference>
<dbReference type="OrthoDB" id="9806180at2"/>